<dbReference type="Gene3D" id="2.60.40.1120">
    <property type="entry name" value="Carboxypeptidase-like, regulatory domain"/>
    <property type="match status" value="1"/>
</dbReference>
<evidence type="ECO:0000313" key="1">
    <source>
        <dbReference type="EMBL" id="ASO03871.1"/>
    </source>
</evidence>
<keyword evidence="1" id="KW-0675">Receptor</keyword>
<dbReference type="Pfam" id="PF13715">
    <property type="entry name" value="CarbopepD_reg_2"/>
    <property type="match status" value="1"/>
</dbReference>
<dbReference type="RefSeq" id="WP_093977020.1">
    <property type="nucleotide sequence ID" value="NZ_CP022515.1"/>
</dbReference>
<dbReference type="AlphaFoldDB" id="A0A221USH3"/>
<dbReference type="KEGG" id="aalg:AREALGSMS7_00375"/>
<sequence>MTRILLILFLFIVQYSVSQTKVGGIVVDESGEPVSFANVLFKDSSEGTITNDNGRFYMESENTYTTLLVSFIGYETKEITLTAKVTYNMNVVLTESSEQLDEVVVYFGKTDKKNNPAIDILKKIWAKKRKNGVHMFKQYQFDKYEKVEFDLNTIDSALMKSRVFRGLEFVFNDLDTSRITGKTYLPIFLNETFSKVYGNNETAVVKEDVLGSKNSGFSNNQAIIAFIEDLYSDYDIYNNYLKFFDKSFTSPLSKTGVDTYNYVLADSAFIDNKWCYNIIYYPRRKNELTFKGDFWVNDSTYAVKNINLAVTKSANINWVKEIYIEQEFDVVNDSVFLLTRDYMLSDFSFNKKENSRGVYGKRTTVFGDYKFDQPKPNEFYKAKTDPFDPLVLNKEDDFWEANRLESLNADEKGIYKLLDTLKTVPKFKSYYNIVSILGSGYVEIDKWNLDLGDVYSIFGYNEAEGVRLRAGARTYFGQNDPWRLQGYLAYGFGDDKFKYGISGKWLVDKKSRFIISGGKRRDIEQLGISLTATTDVLGRSIASSSVFTVGSNDRLTNIDLTTFNLELEPVTNLRIGVGGSYRTLSSALPDAFSLDYIDPSAPTGISSEINQFDLSTILIYTPGKKTIGNGVERRDVNDNYSTLFLSYTNGVKNFLDSDFDYKKVQFSYTQPWQVGGLGRLLSTVETGKTFGEVPLGLLNAIPGNQTFFSVYNTFSNLDFYEFVTDTYVSAHLEHNFNGRFFSRIPFMRKWNLREIIGLRGVWGELSDENRALSAPANIPLIAPNDKIYWEYSVGVGNILKILRIDFNFRGNYLENPGARSFGVTGSFGFHF</sequence>
<proteinExistence type="predicted"/>
<organism evidence="1 2">
    <name type="scientific">Arenibacter algicola</name>
    <dbReference type="NCBI Taxonomy" id="616991"/>
    <lineage>
        <taxon>Bacteria</taxon>
        <taxon>Pseudomonadati</taxon>
        <taxon>Bacteroidota</taxon>
        <taxon>Flavobacteriia</taxon>
        <taxon>Flavobacteriales</taxon>
        <taxon>Flavobacteriaceae</taxon>
        <taxon>Arenibacter</taxon>
    </lineage>
</organism>
<name>A0A221USH3_9FLAO</name>
<dbReference type="InterPro" id="IPR043741">
    <property type="entry name" value="DUF5686"/>
</dbReference>
<gene>
    <name evidence="1" type="ORF">AREALGSMS7_00375</name>
</gene>
<accession>A0A221USH3</accession>
<dbReference type="InterPro" id="IPR008969">
    <property type="entry name" value="CarboxyPept-like_regulatory"/>
</dbReference>
<evidence type="ECO:0000313" key="2">
    <source>
        <dbReference type="Proteomes" id="UP000204551"/>
    </source>
</evidence>
<dbReference type="SUPFAM" id="SSF49464">
    <property type="entry name" value="Carboxypeptidase regulatory domain-like"/>
    <property type="match status" value="1"/>
</dbReference>
<dbReference type="EMBL" id="CP022515">
    <property type="protein sequence ID" value="ASO03871.1"/>
    <property type="molecule type" value="Genomic_DNA"/>
</dbReference>
<protein>
    <submittedName>
        <fullName evidence="1">TonB-dependent receptor SusC</fullName>
    </submittedName>
</protein>
<reference evidence="1 2" key="1">
    <citation type="submission" date="2017-07" db="EMBL/GenBank/DDBJ databases">
        <title>Genome Sequence of Arenibacter algicola Strain SMS7 Isolated from a culture of the Diatom Skeletonema marinoi.</title>
        <authorList>
            <person name="Topel M."/>
            <person name="Pinder M.I.M."/>
            <person name="Johansson O.N."/>
            <person name="Kourtchenko O."/>
            <person name="Godhe A."/>
            <person name="Clarke A.K."/>
        </authorList>
    </citation>
    <scope>NUCLEOTIDE SEQUENCE [LARGE SCALE GENOMIC DNA]</scope>
    <source>
        <strain evidence="1 2">SMS7</strain>
    </source>
</reference>
<dbReference type="Pfam" id="PF18939">
    <property type="entry name" value="DUF5686"/>
    <property type="match status" value="1"/>
</dbReference>
<dbReference type="eggNOG" id="COG3203">
    <property type="taxonomic scope" value="Bacteria"/>
</dbReference>
<dbReference type="STRING" id="616991.GCA_000733925_03528"/>
<dbReference type="Proteomes" id="UP000204551">
    <property type="component" value="Chromosome"/>
</dbReference>